<feature type="transmembrane region" description="Helical" evidence="1">
    <location>
        <begin position="187"/>
        <end position="208"/>
    </location>
</feature>
<comment type="caution">
    <text evidence="2">The sequence shown here is derived from an EMBL/GenBank/DDBJ whole genome shotgun (WGS) entry which is preliminary data.</text>
</comment>
<dbReference type="NCBIfam" id="TIGR00697">
    <property type="entry name" value="queuosine precursor transporter"/>
    <property type="match status" value="1"/>
</dbReference>
<keyword evidence="1" id="KW-0813">Transport</keyword>
<dbReference type="EMBL" id="JBHSTQ010000004">
    <property type="protein sequence ID" value="MFC6386181.1"/>
    <property type="molecule type" value="Genomic_DNA"/>
</dbReference>
<dbReference type="PANTHER" id="PTHR34300:SF2">
    <property type="entry name" value="QUEUOSINE PRECURSOR TRANSPORTER-RELATED"/>
    <property type="match status" value="1"/>
</dbReference>
<keyword evidence="3" id="KW-1185">Reference proteome</keyword>
<dbReference type="RefSeq" id="WP_253052856.1">
    <property type="nucleotide sequence ID" value="NZ_JAMXWN010000003.1"/>
</dbReference>
<dbReference type="Proteomes" id="UP001596267">
    <property type="component" value="Unassembled WGS sequence"/>
</dbReference>
<gene>
    <name evidence="2" type="ORF">ACFP7A_06180</name>
</gene>
<organism evidence="2 3">
    <name type="scientific">Sporolactobacillus kofuensis</name>
    <dbReference type="NCBI Taxonomy" id="269672"/>
    <lineage>
        <taxon>Bacteria</taxon>
        <taxon>Bacillati</taxon>
        <taxon>Bacillota</taxon>
        <taxon>Bacilli</taxon>
        <taxon>Bacillales</taxon>
        <taxon>Sporolactobacillaceae</taxon>
        <taxon>Sporolactobacillus</taxon>
    </lineage>
</organism>
<comment type="subcellular location">
    <subcellularLocation>
        <location evidence="1">Cell membrane</location>
        <topology evidence="1">Multi-pass membrane protein</topology>
    </subcellularLocation>
</comment>
<keyword evidence="1" id="KW-1133">Transmembrane helix</keyword>
<proteinExistence type="inferred from homology"/>
<name>A0ABW1WCT1_9BACL</name>
<feature type="transmembrane region" description="Helical" evidence="1">
    <location>
        <begin position="38"/>
        <end position="60"/>
    </location>
</feature>
<feature type="transmembrane region" description="Helical" evidence="1">
    <location>
        <begin position="12"/>
        <end position="32"/>
    </location>
</feature>
<comment type="function">
    <text evidence="1">Involved in the import of queuosine (Q) precursors, required for Q precursor salvage.</text>
</comment>
<dbReference type="HAMAP" id="MF_02088">
    <property type="entry name" value="Q_prec_transport"/>
    <property type="match status" value="1"/>
</dbReference>
<keyword evidence="1" id="KW-0812">Transmembrane</keyword>
<sequence>MDSLQSKVEVPFKLIFLAMVFITCLIAANLVASKLFTIDGFSMTSGIIIYPLTFLILDSITECWGKPVAQRIIWIGLLANLLFVLLLQLAIHLPAAPFWKGQEAFATILGAMPRVVLASLCGYTVSQTLDIAIFVGLKKRTKGKMLWLRSLLSTAISQLADSTVFMFVGFAGILPITAILTTISTEYLLKFSYAIIGVPVIYLIVGWIRGRRAGQAKQTLADQE</sequence>
<feature type="transmembrane region" description="Helical" evidence="1">
    <location>
        <begin position="158"/>
        <end position="181"/>
    </location>
</feature>
<keyword evidence="1" id="KW-1003">Cell membrane</keyword>
<feature type="transmembrane region" description="Helical" evidence="1">
    <location>
        <begin position="72"/>
        <end position="95"/>
    </location>
</feature>
<reference evidence="3" key="1">
    <citation type="journal article" date="2019" name="Int. J. Syst. Evol. Microbiol.">
        <title>The Global Catalogue of Microorganisms (GCM) 10K type strain sequencing project: providing services to taxonomists for standard genome sequencing and annotation.</title>
        <authorList>
            <consortium name="The Broad Institute Genomics Platform"/>
            <consortium name="The Broad Institute Genome Sequencing Center for Infectious Disease"/>
            <person name="Wu L."/>
            <person name="Ma J."/>
        </authorList>
    </citation>
    <scope>NUCLEOTIDE SEQUENCE [LARGE SCALE GENOMIC DNA]</scope>
    <source>
        <strain evidence="3">CCUG 42001</strain>
    </source>
</reference>
<accession>A0ABW1WCT1</accession>
<dbReference type="InterPro" id="IPR003744">
    <property type="entry name" value="YhhQ"/>
</dbReference>
<feature type="transmembrane region" description="Helical" evidence="1">
    <location>
        <begin position="115"/>
        <end position="137"/>
    </location>
</feature>
<evidence type="ECO:0000313" key="2">
    <source>
        <dbReference type="EMBL" id="MFC6386181.1"/>
    </source>
</evidence>
<comment type="similarity">
    <text evidence="1">Belongs to the vitamin uptake transporter (VUT/ECF) (TC 2.A.88) family. Q precursor transporter subfamily.</text>
</comment>
<evidence type="ECO:0000256" key="1">
    <source>
        <dbReference type="HAMAP-Rule" id="MF_02088"/>
    </source>
</evidence>
<protein>
    <recommendedName>
        <fullName evidence="1">Probable queuosine precursor transporter</fullName>
        <shortName evidence="1">Q precursor transporter</shortName>
    </recommendedName>
</protein>
<keyword evidence="1" id="KW-0472">Membrane</keyword>
<dbReference type="Pfam" id="PF02592">
    <property type="entry name" value="Vut_1"/>
    <property type="match status" value="1"/>
</dbReference>
<evidence type="ECO:0000313" key="3">
    <source>
        <dbReference type="Proteomes" id="UP001596267"/>
    </source>
</evidence>
<dbReference type="PANTHER" id="PTHR34300">
    <property type="entry name" value="QUEUOSINE PRECURSOR TRANSPORTER-RELATED"/>
    <property type="match status" value="1"/>
</dbReference>